<organism evidence="2 3">
    <name type="scientific">Papaver somniferum</name>
    <name type="common">Opium poppy</name>
    <dbReference type="NCBI Taxonomy" id="3469"/>
    <lineage>
        <taxon>Eukaryota</taxon>
        <taxon>Viridiplantae</taxon>
        <taxon>Streptophyta</taxon>
        <taxon>Embryophyta</taxon>
        <taxon>Tracheophyta</taxon>
        <taxon>Spermatophyta</taxon>
        <taxon>Magnoliopsida</taxon>
        <taxon>Ranunculales</taxon>
        <taxon>Papaveraceae</taxon>
        <taxon>Papaveroideae</taxon>
        <taxon>Papaver</taxon>
    </lineage>
</organism>
<reference evidence="2 3" key="1">
    <citation type="journal article" date="2018" name="Science">
        <title>The opium poppy genome and morphinan production.</title>
        <authorList>
            <person name="Guo L."/>
            <person name="Winzer T."/>
            <person name="Yang X."/>
            <person name="Li Y."/>
            <person name="Ning Z."/>
            <person name="He Z."/>
            <person name="Teodor R."/>
            <person name="Lu Y."/>
            <person name="Bowser T.A."/>
            <person name="Graham I.A."/>
            <person name="Ye K."/>
        </authorList>
    </citation>
    <scope>NUCLEOTIDE SEQUENCE [LARGE SCALE GENOMIC DNA]</scope>
    <source>
        <strain evidence="3">cv. HN1</strain>
        <tissue evidence="2">Leaves</tissue>
    </source>
</reference>
<dbReference type="Gene3D" id="2.60.120.200">
    <property type="match status" value="1"/>
</dbReference>
<keyword evidence="3" id="KW-1185">Reference proteome</keyword>
<evidence type="ECO:0000313" key="2">
    <source>
        <dbReference type="EMBL" id="RZC82719.1"/>
    </source>
</evidence>
<dbReference type="EMBL" id="CM010725">
    <property type="protein sequence ID" value="RZC82719.1"/>
    <property type="molecule type" value="Genomic_DNA"/>
</dbReference>
<feature type="domain" description="Galectin" evidence="1">
    <location>
        <begin position="36"/>
        <end position="102"/>
    </location>
</feature>
<dbReference type="Pfam" id="PF00337">
    <property type="entry name" value="Gal-bind_lectin"/>
    <property type="match status" value="1"/>
</dbReference>
<accession>A0A4Y7LER8</accession>
<dbReference type="InterPro" id="IPR001079">
    <property type="entry name" value="Galectin_CRD"/>
</dbReference>
<dbReference type="AlphaFoldDB" id="A0A4Y7LER8"/>
<name>A0A4Y7LER8_PAPSO</name>
<evidence type="ECO:0000259" key="1">
    <source>
        <dbReference type="Pfam" id="PF00337"/>
    </source>
</evidence>
<sequence>MDKAAVVRIGNGLNTQNDMSNGILLLGVKVGNQKLVKKLVKCENWIRDDTIDQRNQKRNGVDWAYPFEEKKLFVLTLSVGLEGYHVHSDGRHVTSFPYHTRHLEMSSAWQALPLSDGPVELFIGILSAGNHFTERMVVRKSWMQSKLIKLANVVA</sequence>
<gene>
    <name evidence="2" type="ORF">C5167_045505</name>
</gene>
<protein>
    <recommendedName>
        <fullName evidence="1">Galectin domain-containing protein</fullName>
    </recommendedName>
</protein>
<dbReference type="GO" id="GO:1901137">
    <property type="term" value="P:carbohydrate derivative biosynthetic process"/>
    <property type="evidence" value="ECO:0007669"/>
    <property type="project" value="UniProtKB-ARBA"/>
</dbReference>
<dbReference type="SUPFAM" id="SSF49899">
    <property type="entry name" value="Concanavalin A-like lectins/glucanases"/>
    <property type="match status" value="1"/>
</dbReference>
<evidence type="ECO:0000313" key="3">
    <source>
        <dbReference type="Proteomes" id="UP000316621"/>
    </source>
</evidence>
<dbReference type="GO" id="GO:0030246">
    <property type="term" value="F:carbohydrate binding"/>
    <property type="evidence" value="ECO:0007669"/>
    <property type="project" value="InterPro"/>
</dbReference>
<dbReference type="InterPro" id="IPR013320">
    <property type="entry name" value="ConA-like_dom_sf"/>
</dbReference>
<dbReference type="Gramene" id="RZC82719">
    <property type="protein sequence ID" value="RZC82719"/>
    <property type="gene ID" value="C5167_045505"/>
</dbReference>
<dbReference type="UniPathway" id="UPA00378"/>
<proteinExistence type="predicted"/>
<dbReference type="Proteomes" id="UP000316621">
    <property type="component" value="Chromosome 11"/>
</dbReference>